<dbReference type="Pfam" id="PF14808">
    <property type="entry name" value="TMEM164"/>
    <property type="match status" value="1"/>
</dbReference>
<dbReference type="Proteomes" id="UP000823990">
    <property type="component" value="Unassembled WGS sequence"/>
</dbReference>
<keyword evidence="1" id="KW-0472">Membrane</keyword>
<dbReference type="EMBL" id="DXHS01000007">
    <property type="protein sequence ID" value="HIW01778.1"/>
    <property type="molecule type" value="Genomic_DNA"/>
</dbReference>
<feature type="transmembrane region" description="Helical" evidence="1">
    <location>
        <begin position="152"/>
        <end position="170"/>
    </location>
</feature>
<feature type="transmembrane region" description="Helical" evidence="1">
    <location>
        <begin position="33"/>
        <end position="53"/>
    </location>
</feature>
<evidence type="ECO:0000313" key="2">
    <source>
        <dbReference type="EMBL" id="HIW01778.1"/>
    </source>
</evidence>
<evidence type="ECO:0000313" key="3">
    <source>
        <dbReference type="Proteomes" id="UP000823990"/>
    </source>
</evidence>
<evidence type="ECO:0000256" key="1">
    <source>
        <dbReference type="SAM" id="Phobius"/>
    </source>
</evidence>
<reference evidence="2" key="2">
    <citation type="submission" date="2021-04" db="EMBL/GenBank/DDBJ databases">
        <authorList>
            <person name="Gilroy R."/>
        </authorList>
    </citation>
    <scope>NUCLEOTIDE SEQUENCE</scope>
    <source>
        <strain evidence="2">12435</strain>
    </source>
</reference>
<feature type="transmembrane region" description="Helical" evidence="1">
    <location>
        <begin position="224"/>
        <end position="245"/>
    </location>
</feature>
<feature type="transmembrane region" description="Helical" evidence="1">
    <location>
        <begin position="119"/>
        <end position="140"/>
    </location>
</feature>
<dbReference type="AlphaFoldDB" id="A0A9D1PYS8"/>
<organism evidence="2 3">
    <name type="scientific">Candidatus Protoclostridium stercorigallinarum</name>
    <dbReference type="NCBI Taxonomy" id="2838741"/>
    <lineage>
        <taxon>Bacteria</taxon>
        <taxon>Bacillati</taxon>
        <taxon>Bacillota</taxon>
        <taxon>Clostridia</taxon>
        <taxon>Candidatus Protoclostridium</taxon>
    </lineage>
</organism>
<gene>
    <name evidence="2" type="ORF">H9892_00335</name>
</gene>
<accession>A0A9D1PYS8</accession>
<proteinExistence type="predicted"/>
<keyword evidence="1" id="KW-1133">Transmembrane helix</keyword>
<sequence>MKAIKDVPGGGLPPFWQIPENPAPGLGWPKYGLVHWCWLLSGAAVVAALLLLYSRLNAKGRRIMMWAVVILQLINEVDTQTMLIATGQWDPSDLPLHLCSLTEFIFLAHVIRPSRAMSAVVYGVGFPAAAFGLAFPTWSVLPVWNFSSLHSFVFHFMMILYTAMVLVNGYRPRLKDLKRAAIPLAVSVVAIFVFNKIVHTDFLFINGGKGVGFLEALVGVMGVYGYLVIFPVLLTVIWTAMFLPFEIKARKKERAENECAEAKNE</sequence>
<reference evidence="2" key="1">
    <citation type="journal article" date="2021" name="PeerJ">
        <title>Extensive microbial diversity within the chicken gut microbiome revealed by metagenomics and culture.</title>
        <authorList>
            <person name="Gilroy R."/>
            <person name="Ravi A."/>
            <person name="Getino M."/>
            <person name="Pursley I."/>
            <person name="Horton D.L."/>
            <person name="Alikhan N.F."/>
            <person name="Baker D."/>
            <person name="Gharbi K."/>
            <person name="Hall N."/>
            <person name="Watson M."/>
            <person name="Adriaenssens E.M."/>
            <person name="Foster-Nyarko E."/>
            <person name="Jarju S."/>
            <person name="Secka A."/>
            <person name="Antonio M."/>
            <person name="Oren A."/>
            <person name="Chaudhuri R.R."/>
            <person name="La Ragione R."/>
            <person name="Hildebrand F."/>
            <person name="Pallen M.J."/>
        </authorList>
    </citation>
    <scope>NUCLEOTIDE SEQUENCE</scope>
    <source>
        <strain evidence="2">12435</strain>
    </source>
</reference>
<feature type="transmembrane region" description="Helical" evidence="1">
    <location>
        <begin position="182"/>
        <end position="204"/>
    </location>
</feature>
<comment type="caution">
    <text evidence="2">The sequence shown here is derived from an EMBL/GenBank/DDBJ whole genome shotgun (WGS) entry which is preliminary data.</text>
</comment>
<keyword evidence="1" id="KW-0812">Transmembrane</keyword>
<protein>
    <submittedName>
        <fullName evidence="2">YwaF family protein</fullName>
    </submittedName>
</protein>
<name>A0A9D1PYS8_9FIRM</name>